<dbReference type="SMART" id="SM00577">
    <property type="entry name" value="CPDc"/>
    <property type="match status" value="1"/>
</dbReference>
<evidence type="ECO:0000256" key="1">
    <source>
        <dbReference type="ARBA" id="ARBA00004434"/>
    </source>
</evidence>
<comment type="similarity">
    <text evidence="2 13">Belongs to the TIM50 family.</text>
</comment>
<dbReference type="PROSITE" id="PS50969">
    <property type="entry name" value="FCP1"/>
    <property type="match status" value="1"/>
</dbReference>
<comment type="function">
    <text evidence="13">Essential component of the TIM23 complex, a complex that mediates the translocation of transit peptide-containing proteins across the mitochondrial inner membrane.</text>
</comment>
<dbReference type="SUPFAM" id="SSF56784">
    <property type="entry name" value="HAD-like"/>
    <property type="match status" value="1"/>
</dbReference>
<feature type="compositionally biased region" description="Low complexity" evidence="14">
    <location>
        <begin position="75"/>
        <end position="84"/>
    </location>
</feature>
<proteinExistence type="inferred from homology"/>
<dbReference type="InterPro" id="IPR004274">
    <property type="entry name" value="FCP1_dom"/>
</dbReference>
<dbReference type="GO" id="GO:0030943">
    <property type="term" value="F:mitochondrion targeting sequence binding"/>
    <property type="evidence" value="ECO:0007669"/>
    <property type="project" value="EnsemblFungi"/>
</dbReference>
<feature type="region of interest" description="Disordered" evidence="14">
    <location>
        <begin position="37"/>
        <end position="113"/>
    </location>
</feature>
<dbReference type="FunFam" id="3.40.50.1000:FF:000019">
    <property type="entry name" value="Mitochondrial import inner membrane translocase subunit TIM50"/>
    <property type="match status" value="1"/>
</dbReference>
<evidence type="ECO:0000256" key="7">
    <source>
        <dbReference type="ARBA" id="ARBA00022927"/>
    </source>
</evidence>
<keyword evidence="5" id="KW-0812">Transmembrane</keyword>
<comment type="caution">
    <text evidence="17">The sequence shown here is derived from an EMBL/GenBank/DDBJ whole genome shotgun (WGS) entry which is preliminary data.</text>
</comment>
<dbReference type="GO" id="GO:0005744">
    <property type="term" value="C:TIM23 mitochondrial import inner membrane translocase complex"/>
    <property type="evidence" value="ECO:0007669"/>
    <property type="project" value="UniProtKB-UniRule"/>
</dbReference>
<name>A0A099P6R6_PICKU</name>
<dbReference type="CDD" id="cd07521">
    <property type="entry name" value="HAD_FCP1-like"/>
    <property type="match status" value="1"/>
</dbReference>
<dbReference type="HOGENOM" id="CLU_023309_1_2_1"/>
<dbReference type="Gene3D" id="3.40.50.1000">
    <property type="entry name" value="HAD superfamily/HAD-like"/>
    <property type="match status" value="1"/>
</dbReference>
<feature type="chain" id="PRO_5001951771" description="Mitochondrial import inner membrane translocase subunit TIM50" evidence="15">
    <location>
        <begin position="20"/>
        <end position="481"/>
    </location>
</feature>
<dbReference type="VEuPathDB" id="FungiDB:C5L36_0B05430"/>
<evidence type="ECO:0000256" key="2">
    <source>
        <dbReference type="ARBA" id="ARBA00006344"/>
    </source>
</evidence>
<comment type="subcellular location">
    <subcellularLocation>
        <location evidence="1 13">Mitochondrion inner membrane</location>
        <topology evidence="1 13">Single-pass membrane protein</topology>
    </subcellularLocation>
</comment>
<keyword evidence="12" id="KW-0472">Membrane</keyword>
<feature type="domain" description="FCP1 homology" evidence="16">
    <location>
        <begin position="200"/>
        <end position="343"/>
    </location>
</feature>
<protein>
    <recommendedName>
        <fullName evidence="3 13">Mitochondrial import inner membrane translocase subunit TIM50</fullName>
    </recommendedName>
</protein>
<keyword evidence="7 13" id="KW-0653">Protein transport</keyword>
<evidence type="ECO:0000256" key="4">
    <source>
        <dbReference type="ARBA" id="ARBA00022448"/>
    </source>
</evidence>
<evidence type="ECO:0000256" key="5">
    <source>
        <dbReference type="ARBA" id="ARBA00022692"/>
    </source>
</evidence>
<evidence type="ECO:0000256" key="6">
    <source>
        <dbReference type="ARBA" id="ARBA00022792"/>
    </source>
</evidence>
<keyword evidence="15" id="KW-0732">Signal</keyword>
<gene>
    <name evidence="17" type="ORF">JL09_g1053</name>
</gene>
<evidence type="ECO:0000256" key="12">
    <source>
        <dbReference type="ARBA" id="ARBA00023136"/>
    </source>
</evidence>
<keyword evidence="10 13" id="KW-0811">Translocation</keyword>
<evidence type="ECO:0000313" key="17">
    <source>
        <dbReference type="EMBL" id="KGK39746.1"/>
    </source>
</evidence>
<dbReference type="GO" id="GO:0008320">
    <property type="term" value="F:protein transmembrane transporter activity"/>
    <property type="evidence" value="ECO:0007669"/>
    <property type="project" value="EnsemblFungi"/>
</dbReference>
<dbReference type="PANTHER" id="PTHR12210">
    <property type="entry name" value="DULLARD PROTEIN PHOSPHATASE"/>
    <property type="match status" value="1"/>
</dbReference>
<sequence length="481" mass="55440">MSALRSLLLVRVASGPLRALPLRAAGRQLRGPAMAPLRSYATEKNPHMGKTSKGKSILDEDMLAKAGVETEEPQSTSKSKATSSSKERQQEEYEEEEKRDKDEFESTKSRRNNTKSTIDKKKEFYSRVFWYSFLAANLGFLGYMARDYDPNEEPELYVEEENGYTPGLIFKRLRKRLLGVSDVFSEPAFTDLLPPRTPGQYAPPYTLVLELDDFLIHSDWDYKKGWKTAKRPGLDYFLGYLSQYYEIVIFSRSSMAFAEPTVLKLDPYHAFISYSLFKEVCRSKDGKLVKDLSLLNRDLSKVIIIDPDENCYSMQPENAIPVDKWEGQKDDGLIKLVPFLEYLATSRTPDVRQTLNSFQDKKHIPEEFAVREHQMREEWQIQQEKKKGSDWLMKALGIPPSMRGSKKHPLDQIRENGQRNYLHMYNYLKEHGDRLLQEEQEKTKELMADQKLTLGKIVNEGMPTAEDIAKAAAEKEAQQSK</sequence>
<evidence type="ECO:0000259" key="16">
    <source>
        <dbReference type="PROSITE" id="PS50969"/>
    </source>
</evidence>
<dbReference type="eggNOG" id="KOG2832">
    <property type="taxonomic scope" value="Eukaryota"/>
</dbReference>
<comment type="subunit">
    <text evidence="13">Component of the TIM23 complex.</text>
</comment>
<feature type="compositionally biased region" description="Basic and acidic residues" evidence="14">
    <location>
        <begin position="85"/>
        <end position="108"/>
    </location>
</feature>
<keyword evidence="4 13" id="KW-0813">Transport</keyword>
<evidence type="ECO:0000256" key="13">
    <source>
        <dbReference type="RuleBase" id="RU365079"/>
    </source>
</evidence>
<evidence type="ECO:0000313" key="18">
    <source>
        <dbReference type="Proteomes" id="UP000029867"/>
    </source>
</evidence>
<keyword evidence="6" id="KW-0999">Mitochondrion inner membrane</keyword>
<evidence type="ECO:0000256" key="10">
    <source>
        <dbReference type="ARBA" id="ARBA00023010"/>
    </source>
</evidence>
<dbReference type="InterPro" id="IPR036412">
    <property type="entry name" value="HAD-like_sf"/>
</dbReference>
<dbReference type="InterPro" id="IPR023214">
    <property type="entry name" value="HAD_sf"/>
</dbReference>
<feature type="signal peptide" evidence="15">
    <location>
        <begin position="1"/>
        <end position="19"/>
    </location>
</feature>
<evidence type="ECO:0000256" key="8">
    <source>
        <dbReference type="ARBA" id="ARBA00022946"/>
    </source>
</evidence>
<keyword evidence="9" id="KW-1133">Transmembrane helix</keyword>
<evidence type="ECO:0000256" key="14">
    <source>
        <dbReference type="SAM" id="MobiDB-lite"/>
    </source>
</evidence>
<dbReference type="EMBL" id="JQFK01000006">
    <property type="protein sequence ID" value="KGK39746.1"/>
    <property type="molecule type" value="Genomic_DNA"/>
</dbReference>
<reference evidence="18" key="1">
    <citation type="journal article" date="2014" name="Microb. Cell Fact.">
        <title>Exploiting Issatchenkia orientalis SD108 for succinic acid production.</title>
        <authorList>
            <person name="Xiao H."/>
            <person name="Shao Z."/>
            <person name="Jiang Y."/>
            <person name="Dole S."/>
            <person name="Zhao H."/>
        </authorList>
    </citation>
    <scope>NUCLEOTIDE SEQUENCE [LARGE SCALE GENOMIC DNA]</scope>
    <source>
        <strain evidence="18">SD108</strain>
    </source>
</reference>
<accession>A0A099P6R6</accession>
<dbReference type="GO" id="GO:0046902">
    <property type="term" value="P:regulation of mitochondrial membrane permeability"/>
    <property type="evidence" value="ECO:0007669"/>
    <property type="project" value="EnsemblFungi"/>
</dbReference>
<evidence type="ECO:0000256" key="11">
    <source>
        <dbReference type="ARBA" id="ARBA00023128"/>
    </source>
</evidence>
<evidence type="ECO:0000256" key="15">
    <source>
        <dbReference type="SAM" id="SignalP"/>
    </source>
</evidence>
<dbReference type="InterPro" id="IPR050365">
    <property type="entry name" value="TIM50"/>
</dbReference>
<dbReference type="AlphaFoldDB" id="A0A099P6R6"/>
<keyword evidence="8 13" id="KW-0809">Transit peptide</keyword>
<dbReference type="GO" id="GO:0030150">
    <property type="term" value="P:protein import into mitochondrial matrix"/>
    <property type="evidence" value="ECO:0007669"/>
    <property type="project" value="EnsemblFungi"/>
</dbReference>
<dbReference type="GO" id="GO:0042802">
    <property type="term" value="F:identical protein binding"/>
    <property type="evidence" value="ECO:0007669"/>
    <property type="project" value="EnsemblFungi"/>
</dbReference>
<dbReference type="Proteomes" id="UP000029867">
    <property type="component" value="Unassembled WGS sequence"/>
</dbReference>
<keyword evidence="11 13" id="KW-0496">Mitochondrion</keyword>
<evidence type="ECO:0000256" key="9">
    <source>
        <dbReference type="ARBA" id="ARBA00022989"/>
    </source>
</evidence>
<evidence type="ECO:0000256" key="3">
    <source>
        <dbReference type="ARBA" id="ARBA00020799"/>
    </source>
</evidence>
<organism evidence="17 18">
    <name type="scientific">Pichia kudriavzevii</name>
    <name type="common">Yeast</name>
    <name type="synonym">Issatchenkia orientalis</name>
    <dbReference type="NCBI Taxonomy" id="4909"/>
    <lineage>
        <taxon>Eukaryota</taxon>
        <taxon>Fungi</taxon>
        <taxon>Dikarya</taxon>
        <taxon>Ascomycota</taxon>
        <taxon>Saccharomycotina</taxon>
        <taxon>Pichiomycetes</taxon>
        <taxon>Pichiales</taxon>
        <taxon>Pichiaceae</taxon>
        <taxon>Pichia</taxon>
    </lineage>
</organism>
<dbReference type="Pfam" id="PF03031">
    <property type="entry name" value="NIF"/>
    <property type="match status" value="1"/>
</dbReference>